<evidence type="ECO:0000256" key="3">
    <source>
        <dbReference type="SAM" id="Phobius"/>
    </source>
</evidence>
<feature type="compositionally biased region" description="Low complexity" evidence="2">
    <location>
        <begin position="474"/>
        <end position="520"/>
    </location>
</feature>
<keyword evidence="3" id="KW-1133">Transmembrane helix</keyword>
<keyword evidence="5" id="KW-1185">Reference proteome</keyword>
<feature type="compositionally biased region" description="Low complexity" evidence="2">
    <location>
        <begin position="365"/>
        <end position="379"/>
    </location>
</feature>
<proteinExistence type="predicted"/>
<keyword evidence="3" id="KW-0472">Membrane</keyword>
<feature type="region of interest" description="Disordered" evidence="2">
    <location>
        <begin position="365"/>
        <end position="545"/>
    </location>
</feature>
<accession>A0A5C5VXW1</accession>
<gene>
    <name evidence="4" type="ORF">Pla111_28640</name>
</gene>
<feature type="compositionally biased region" description="Polar residues" evidence="2">
    <location>
        <begin position="431"/>
        <end position="473"/>
    </location>
</feature>
<evidence type="ECO:0000256" key="2">
    <source>
        <dbReference type="SAM" id="MobiDB-lite"/>
    </source>
</evidence>
<feature type="compositionally biased region" description="Low complexity" evidence="2">
    <location>
        <begin position="396"/>
        <end position="408"/>
    </location>
</feature>
<reference evidence="4 5" key="1">
    <citation type="submission" date="2019-02" db="EMBL/GenBank/DDBJ databases">
        <title>Deep-cultivation of Planctomycetes and their phenomic and genomic characterization uncovers novel biology.</title>
        <authorList>
            <person name="Wiegand S."/>
            <person name="Jogler M."/>
            <person name="Boedeker C."/>
            <person name="Pinto D."/>
            <person name="Vollmers J."/>
            <person name="Rivas-Marin E."/>
            <person name="Kohn T."/>
            <person name="Peeters S.H."/>
            <person name="Heuer A."/>
            <person name="Rast P."/>
            <person name="Oberbeckmann S."/>
            <person name="Bunk B."/>
            <person name="Jeske O."/>
            <person name="Meyerdierks A."/>
            <person name="Storesund J.E."/>
            <person name="Kallscheuer N."/>
            <person name="Luecker S."/>
            <person name="Lage O.M."/>
            <person name="Pohl T."/>
            <person name="Merkel B.J."/>
            <person name="Hornburger P."/>
            <person name="Mueller R.-W."/>
            <person name="Bruemmer F."/>
            <person name="Labrenz M."/>
            <person name="Spormann A.M."/>
            <person name="Op Den Camp H."/>
            <person name="Overmann J."/>
            <person name="Amann R."/>
            <person name="Jetten M.S.M."/>
            <person name="Mascher T."/>
            <person name="Medema M.H."/>
            <person name="Devos D.P."/>
            <person name="Kaster A.-K."/>
            <person name="Ovreas L."/>
            <person name="Rohde M."/>
            <person name="Galperin M.Y."/>
            <person name="Jogler C."/>
        </authorList>
    </citation>
    <scope>NUCLEOTIDE SEQUENCE [LARGE SCALE GENOMIC DNA]</scope>
    <source>
        <strain evidence="4 5">Pla111</strain>
    </source>
</reference>
<organism evidence="4 5">
    <name type="scientific">Botrimarina hoheduenensis</name>
    <dbReference type="NCBI Taxonomy" id="2528000"/>
    <lineage>
        <taxon>Bacteria</taxon>
        <taxon>Pseudomonadati</taxon>
        <taxon>Planctomycetota</taxon>
        <taxon>Planctomycetia</taxon>
        <taxon>Pirellulales</taxon>
        <taxon>Lacipirellulaceae</taxon>
        <taxon>Botrimarina</taxon>
    </lineage>
</organism>
<dbReference type="RefSeq" id="WP_146575076.1">
    <property type="nucleotide sequence ID" value="NZ_SJPH01000007.1"/>
</dbReference>
<evidence type="ECO:0000313" key="4">
    <source>
        <dbReference type="EMBL" id="TWT42559.1"/>
    </source>
</evidence>
<dbReference type="AlphaFoldDB" id="A0A5C5VXW1"/>
<dbReference type="Proteomes" id="UP000318995">
    <property type="component" value="Unassembled WGS sequence"/>
</dbReference>
<feature type="compositionally biased region" description="Gly residues" evidence="2">
    <location>
        <begin position="414"/>
        <end position="429"/>
    </location>
</feature>
<keyword evidence="3" id="KW-0812">Transmembrane</keyword>
<feature type="coiled-coil region" evidence="1">
    <location>
        <begin position="57"/>
        <end position="168"/>
    </location>
</feature>
<dbReference type="OrthoDB" id="233190at2"/>
<dbReference type="EMBL" id="SJPH01000007">
    <property type="protein sequence ID" value="TWT42559.1"/>
    <property type="molecule type" value="Genomic_DNA"/>
</dbReference>
<protein>
    <submittedName>
        <fullName evidence="4">IncA protein</fullName>
    </submittedName>
</protein>
<evidence type="ECO:0000313" key="5">
    <source>
        <dbReference type="Proteomes" id="UP000318995"/>
    </source>
</evidence>
<comment type="caution">
    <text evidence="4">The sequence shown here is derived from an EMBL/GenBank/DDBJ whole genome shotgun (WGS) entry which is preliminary data.</text>
</comment>
<keyword evidence="1" id="KW-0175">Coiled coil</keyword>
<name>A0A5C5VXW1_9BACT</name>
<feature type="transmembrane region" description="Helical" evidence="3">
    <location>
        <begin position="12"/>
        <end position="37"/>
    </location>
</feature>
<evidence type="ECO:0000256" key="1">
    <source>
        <dbReference type="SAM" id="Coils"/>
    </source>
</evidence>
<sequence length="667" mass="68841">MKRSPRKQAESAFSLFPFLAVLLCTVGALVVLLVAMAHVSRGKAKDAAAVAAAAVDRAQDDAQAQRAEALRREMERQAQQITGARDAASARLAAEQERLAALDDTIRRLEDEAERLRDEARELLSLDKEHYDDQRVAEQELQRLNELVTTLEEEIEELEAEAGNRQRRYAIVPLRDAVTGTRRPAIYFECRADAVILQPEGIRFERADFIAPTVSSPLGAAVAAVRQYYRDSPGAYAAGESGDPYPLFIIRPDGVPAFKDAEPVLARRDSDYGYQPIAADWPMEYDAPNPELAERVERAIAIARSERADMSLAAPQLFAPRPQSWAWNTEDVEIDEFAIGRGRPIRGGSGGSSNPFAAIAGAYPASGSSGAGQVSGSPALGSAAGNAAPSQGSAGEGSLPSGLGTTSSAASRLGQGGGSNPQQAGGLGGSASDTQTPGEQTFAGQTSQTISPNTSGATGSNAAMSADGSASDQGPSFAAAEGASSASGSPTAGASASSASGADAGSASPFGEPASSSAAQPPTPTLNIAAQPPGKPGSVARNQPTTPGMAVVRSIQMVVRPDAIVILPDRGQSSASLSPSAQGVETPLRGPVSAQAGDVFGALKRHADTWGIAGQGMHWKPRVQLIVAPGAEGRASEITDLLRGAGVGVQAPTRLSQGEAPDATPRR</sequence>